<dbReference type="Gene3D" id="3.90.79.10">
    <property type="entry name" value="Nucleoside Triphosphate Pyrophosphohydrolase"/>
    <property type="match status" value="1"/>
</dbReference>
<dbReference type="InterPro" id="IPR000086">
    <property type="entry name" value="NUDIX_hydrolase_dom"/>
</dbReference>
<comment type="function">
    <text evidence="1">Probably mediates the hydrolysis of some nucleoside diphosphate derivatives.</text>
</comment>
<dbReference type="STRING" id="105231.A0A1Y1HW62"/>
<accession>A0A1Y1HW62</accession>
<organism evidence="3 4">
    <name type="scientific">Klebsormidium nitens</name>
    <name type="common">Green alga</name>
    <name type="synonym">Ulothrix nitens</name>
    <dbReference type="NCBI Taxonomy" id="105231"/>
    <lineage>
        <taxon>Eukaryota</taxon>
        <taxon>Viridiplantae</taxon>
        <taxon>Streptophyta</taxon>
        <taxon>Klebsormidiophyceae</taxon>
        <taxon>Klebsormidiales</taxon>
        <taxon>Klebsormidiaceae</taxon>
        <taxon>Klebsormidium</taxon>
    </lineage>
</organism>
<dbReference type="Pfam" id="PF00293">
    <property type="entry name" value="NUDIX"/>
    <property type="match status" value="1"/>
</dbReference>
<dbReference type="InterPro" id="IPR031804">
    <property type="entry name" value="DUF4743"/>
</dbReference>
<dbReference type="AlphaFoldDB" id="A0A1Y1HW62"/>
<protein>
    <recommendedName>
        <fullName evidence="2">Nudix hydrolase domain-containing protein</fullName>
    </recommendedName>
</protein>
<dbReference type="OMA" id="VPLQTMY"/>
<dbReference type="PANTHER" id="PTHR13622">
    <property type="entry name" value="THIAMIN PYROPHOSPHOKINASE"/>
    <property type="match status" value="1"/>
</dbReference>
<dbReference type="SUPFAM" id="SSF55811">
    <property type="entry name" value="Nudix"/>
    <property type="match status" value="1"/>
</dbReference>
<evidence type="ECO:0000259" key="2">
    <source>
        <dbReference type="PROSITE" id="PS51462"/>
    </source>
</evidence>
<evidence type="ECO:0000256" key="1">
    <source>
        <dbReference type="ARBA" id="ARBA00003778"/>
    </source>
</evidence>
<dbReference type="Proteomes" id="UP000054558">
    <property type="component" value="Unassembled WGS sequence"/>
</dbReference>
<feature type="domain" description="Nudix hydrolase" evidence="2">
    <location>
        <begin position="129"/>
        <end position="279"/>
    </location>
</feature>
<dbReference type="EMBL" id="DF237023">
    <property type="protein sequence ID" value="GAQ81221.1"/>
    <property type="molecule type" value="Genomic_DNA"/>
</dbReference>
<dbReference type="FunFam" id="3.90.79.10:FF:000019">
    <property type="entry name" value="Thiamin pyrophosphokinase, putative"/>
    <property type="match status" value="1"/>
</dbReference>
<dbReference type="InterPro" id="IPR015797">
    <property type="entry name" value="NUDIX_hydrolase-like_dom_sf"/>
</dbReference>
<reference evidence="3 4" key="1">
    <citation type="journal article" date="2014" name="Nat. Commun.">
        <title>Klebsormidium flaccidum genome reveals primary factors for plant terrestrial adaptation.</title>
        <authorList>
            <person name="Hori K."/>
            <person name="Maruyama F."/>
            <person name="Fujisawa T."/>
            <person name="Togashi T."/>
            <person name="Yamamoto N."/>
            <person name="Seo M."/>
            <person name="Sato S."/>
            <person name="Yamada T."/>
            <person name="Mori H."/>
            <person name="Tajima N."/>
            <person name="Moriyama T."/>
            <person name="Ikeuchi M."/>
            <person name="Watanabe M."/>
            <person name="Wada H."/>
            <person name="Kobayashi K."/>
            <person name="Saito M."/>
            <person name="Masuda T."/>
            <person name="Sasaki-Sekimoto Y."/>
            <person name="Mashiguchi K."/>
            <person name="Awai K."/>
            <person name="Shimojima M."/>
            <person name="Masuda S."/>
            <person name="Iwai M."/>
            <person name="Nobusawa T."/>
            <person name="Narise T."/>
            <person name="Kondo S."/>
            <person name="Saito H."/>
            <person name="Sato R."/>
            <person name="Murakawa M."/>
            <person name="Ihara Y."/>
            <person name="Oshima-Yamada Y."/>
            <person name="Ohtaka K."/>
            <person name="Satoh M."/>
            <person name="Sonobe K."/>
            <person name="Ishii M."/>
            <person name="Ohtani R."/>
            <person name="Kanamori-Sato M."/>
            <person name="Honoki R."/>
            <person name="Miyazaki D."/>
            <person name="Mochizuki H."/>
            <person name="Umetsu J."/>
            <person name="Higashi K."/>
            <person name="Shibata D."/>
            <person name="Kamiya Y."/>
            <person name="Sato N."/>
            <person name="Nakamura Y."/>
            <person name="Tabata S."/>
            <person name="Ida S."/>
            <person name="Kurokawa K."/>
            <person name="Ohta H."/>
        </authorList>
    </citation>
    <scope>NUCLEOTIDE SEQUENCE [LARGE SCALE GENOMIC DNA]</scope>
    <source>
        <strain evidence="3 4">NIES-2285</strain>
    </source>
</reference>
<gene>
    <name evidence="3" type="ORF">KFL_000740210</name>
</gene>
<sequence length="314" mass="35208">MLLDLLDQHKQRVAECNVGRESIRGPEFLELRGNGLLFGYVHESFAEHLLLLDDTFKVYFVRSKDGSPLGHYIGLDQSLKTPKARTKAVAAVCSELREKGVITGWRDELYPVSTGFHNKPYFGLERAAAPHFGIIAYGVHMNGYTEDADGNKYLWVARRSATKQTWPLRLDHLVAGGQPLGLSCADNLVKECQEEAGIPPDLARRATAAGTVSYEMVTDENRAKRDVLFVYDLKLPSDFQPKNQDGEVESFELWPLARVAETIRKSNEYKPNVALVIIDFLVRHGYIHPDQKGYVELVSSLRTGCVEAASRRTT</sequence>
<proteinExistence type="predicted"/>
<evidence type="ECO:0000313" key="3">
    <source>
        <dbReference type="EMBL" id="GAQ81221.1"/>
    </source>
</evidence>
<evidence type="ECO:0000313" key="4">
    <source>
        <dbReference type="Proteomes" id="UP000054558"/>
    </source>
</evidence>
<dbReference type="GO" id="GO:0044715">
    <property type="term" value="F:8-oxo-dGDP phosphatase activity"/>
    <property type="evidence" value="ECO:0000318"/>
    <property type="project" value="GO_Central"/>
</dbReference>
<dbReference type="PROSITE" id="PS51462">
    <property type="entry name" value="NUDIX"/>
    <property type="match status" value="1"/>
</dbReference>
<dbReference type="PANTHER" id="PTHR13622:SF8">
    <property type="entry name" value="THIAMIN PYROPHOSPHOKINASE 1"/>
    <property type="match status" value="1"/>
</dbReference>
<dbReference type="CDD" id="cd03676">
    <property type="entry name" value="NUDIX_Tnr3_like"/>
    <property type="match status" value="1"/>
</dbReference>
<keyword evidence="4" id="KW-1185">Reference proteome</keyword>
<name>A0A1Y1HW62_KLENI</name>
<dbReference type="Pfam" id="PF15916">
    <property type="entry name" value="DUF4743"/>
    <property type="match status" value="1"/>
</dbReference>
<dbReference type="OrthoDB" id="10261522at2759"/>